<evidence type="ECO:0000259" key="1">
    <source>
        <dbReference type="Pfam" id="PF22262"/>
    </source>
</evidence>
<evidence type="ECO:0000313" key="3">
    <source>
        <dbReference type="Proteomes" id="UP000698242"/>
    </source>
</evidence>
<keyword evidence="3" id="KW-1185">Reference proteome</keyword>
<accession>A0A921NPX4</accession>
<protein>
    <recommendedName>
        <fullName evidence="1">DUF6950 domain-containing protein</fullName>
    </recommendedName>
</protein>
<dbReference type="InterPro" id="IPR053802">
    <property type="entry name" value="DUF6950"/>
</dbReference>
<dbReference type="Pfam" id="PF22262">
    <property type="entry name" value="DUF6950"/>
    <property type="match status" value="1"/>
</dbReference>
<organism evidence="2 3">
    <name type="scientific">Profundibacterium mesophilum KAUST100406-0324</name>
    <dbReference type="NCBI Taxonomy" id="1037889"/>
    <lineage>
        <taxon>Bacteria</taxon>
        <taxon>Pseudomonadati</taxon>
        <taxon>Pseudomonadota</taxon>
        <taxon>Alphaproteobacteria</taxon>
        <taxon>Rhodobacterales</taxon>
        <taxon>Roseobacteraceae</taxon>
        <taxon>Profundibacterium</taxon>
    </lineage>
</organism>
<dbReference type="OrthoDB" id="6586924at2"/>
<feature type="domain" description="DUF6950" evidence="1">
    <location>
        <begin position="4"/>
        <end position="131"/>
    </location>
</feature>
<evidence type="ECO:0000313" key="2">
    <source>
        <dbReference type="EMBL" id="KAF0675065.1"/>
    </source>
</evidence>
<dbReference type="EMBL" id="APKE01000032">
    <property type="protein sequence ID" value="KAF0675065.1"/>
    <property type="molecule type" value="Genomic_DNA"/>
</dbReference>
<name>A0A921NPX4_9RHOB</name>
<comment type="caution">
    <text evidence="2">The sequence shown here is derived from an EMBL/GenBank/DDBJ whole genome shotgun (WGS) entry which is preliminary data.</text>
</comment>
<sequence length="135" mass="14930">MTPLFAHVNSWISTPFDWHSANCWFVIGDWINEVRGVDPFGGDRWTFSTMGECQRETRYFTDPLGAIAPRMEAAGLRRGNELRAGDAGMIRVCGERMPTGALWLGDCWACKGPQGATTIKPEAADVLAFWSVCDA</sequence>
<dbReference type="RefSeq" id="WP_159966118.1">
    <property type="nucleotide sequence ID" value="NZ_APKE01000032.1"/>
</dbReference>
<gene>
    <name evidence="2" type="ORF">PMES_02586</name>
</gene>
<reference evidence="2" key="1">
    <citation type="submission" date="2013-03" db="EMBL/GenBank/DDBJ databases">
        <title>Genome Sequence of the Profundibacterium mesophilum strain KAUST100406-0324T from Red Sea, a novel genus in the family Rhodobacteraceae.</title>
        <authorList>
            <person name="Essack M."/>
            <person name="Alam I."/>
            <person name="Lafi F."/>
            <person name="Alawi W."/>
            <person name="Kamanu F."/>
            <person name="Al-Suwailem A."/>
            <person name="Lee O.O."/>
            <person name="Xu Y."/>
            <person name="Bajic V."/>
            <person name="Qian P.-Y."/>
            <person name="Archer J."/>
        </authorList>
    </citation>
    <scope>NUCLEOTIDE SEQUENCE</scope>
    <source>
        <strain evidence="2">KAUST100406-0324</strain>
    </source>
</reference>
<proteinExistence type="predicted"/>
<dbReference type="Proteomes" id="UP000698242">
    <property type="component" value="Unassembled WGS sequence"/>
</dbReference>
<dbReference type="AlphaFoldDB" id="A0A921NPX4"/>